<dbReference type="EMBL" id="QSFD01000001">
    <property type="protein sequence ID" value="RHA20611.1"/>
    <property type="molecule type" value="Genomic_DNA"/>
</dbReference>
<evidence type="ECO:0000313" key="1">
    <source>
        <dbReference type="EMBL" id="RHA20611.1"/>
    </source>
</evidence>
<evidence type="ECO:0000313" key="4">
    <source>
        <dbReference type="Proteomes" id="UP000284779"/>
    </source>
</evidence>
<dbReference type="AlphaFoldDB" id="A0A413RZZ9"/>
<proteinExistence type="predicted"/>
<dbReference type="RefSeq" id="WP_117969178.1">
    <property type="nucleotide sequence ID" value="NZ_CATWJF010000015.1"/>
</dbReference>
<dbReference type="GO" id="GO:0008168">
    <property type="term" value="F:methyltransferase activity"/>
    <property type="evidence" value="ECO:0007669"/>
    <property type="project" value="UniProtKB-KW"/>
</dbReference>
<name>A0A413RZZ9_9FIRM</name>
<keyword evidence="2" id="KW-0489">Methyltransferase</keyword>
<dbReference type="SUPFAM" id="SSF53335">
    <property type="entry name" value="S-adenosyl-L-methionine-dependent methyltransferases"/>
    <property type="match status" value="1"/>
</dbReference>
<gene>
    <name evidence="2" type="ORF">DW929_07330</name>
    <name evidence="1" type="ORF">DW944_00130</name>
</gene>
<sequence>METPILDVCCGSKMFYFDKNNPQVTFMDCRELEDVLCDGRKLEIKPDIIGDFRNIPFTDNSFSMVVFDPPHLQKIGENSWMAKKYGKLSDTWRQDISKGFSECMRVLKPNGTLIFKWNEEQIKLSEILPLFSQKPILGNRRAKTHWLVFMKEGD</sequence>
<organism evidence="2 3">
    <name type="scientific">Eubacterium ventriosum</name>
    <dbReference type="NCBI Taxonomy" id="39496"/>
    <lineage>
        <taxon>Bacteria</taxon>
        <taxon>Bacillati</taxon>
        <taxon>Bacillota</taxon>
        <taxon>Clostridia</taxon>
        <taxon>Eubacteriales</taxon>
        <taxon>Eubacteriaceae</taxon>
        <taxon>Eubacterium</taxon>
    </lineage>
</organism>
<keyword evidence="4" id="KW-1185">Reference proteome</keyword>
<accession>A0A413RZZ9</accession>
<dbReference type="Proteomes" id="UP000284598">
    <property type="component" value="Unassembled WGS sequence"/>
</dbReference>
<dbReference type="EMBL" id="QSFO01000007">
    <property type="protein sequence ID" value="RHA54486.1"/>
    <property type="molecule type" value="Genomic_DNA"/>
</dbReference>
<dbReference type="Gene3D" id="3.40.50.150">
    <property type="entry name" value="Vaccinia Virus protein VP39"/>
    <property type="match status" value="1"/>
</dbReference>
<protein>
    <submittedName>
        <fullName evidence="2">Class I SAM-dependent methyltransferase</fullName>
    </submittedName>
</protein>
<dbReference type="GO" id="GO:0032259">
    <property type="term" value="P:methylation"/>
    <property type="evidence" value="ECO:0007669"/>
    <property type="project" value="UniProtKB-KW"/>
</dbReference>
<evidence type="ECO:0000313" key="3">
    <source>
        <dbReference type="Proteomes" id="UP000284598"/>
    </source>
</evidence>
<keyword evidence="2" id="KW-0808">Transferase</keyword>
<dbReference type="Proteomes" id="UP000284779">
    <property type="component" value="Unassembled WGS sequence"/>
</dbReference>
<comment type="caution">
    <text evidence="2">The sequence shown here is derived from an EMBL/GenBank/DDBJ whole genome shotgun (WGS) entry which is preliminary data.</text>
</comment>
<dbReference type="InterPro" id="IPR029063">
    <property type="entry name" value="SAM-dependent_MTases_sf"/>
</dbReference>
<evidence type="ECO:0000313" key="2">
    <source>
        <dbReference type="EMBL" id="RHA54486.1"/>
    </source>
</evidence>
<reference evidence="3 4" key="1">
    <citation type="submission" date="2018-08" db="EMBL/GenBank/DDBJ databases">
        <title>A genome reference for cultivated species of the human gut microbiota.</title>
        <authorList>
            <person name="Zou Y."/>
            <person name="Xue W."/>
            <person name="Luo G."/>
        </authorList>
    </citation>
    <scope>NUCLEOTIDE SEQUENCE [LARGE SCALE GENOMIC DNA]</scope>
    <source>
        <strain evidence="2 3">AM43-2</strain>
        <strain evidence="1 4">AM44-11BH</strain>
    </source>
</reference>